<evidence type="ECO:0000256" key="8">
    <source>
        <dbReference type="ARBA" id="ARBA00023004"/>
    </source>
</evidence>
<name>A0ABW8LVT5_9ACTN</name>
<dbReference type="PROSITE" id="PS51384">
    <property type="entry name" value="FAD_FR"/>
    <property type="match status" value="1"/>
</dbReference>
<evidence type="ECO:0000313" key="12">
    <source>
        <dbReference type="EMBL" id="MFK4270042.1"/>
    </source>
</evidence>
<dbReference type="CDD" id="cd00207">
    <property type="entry name" value="fer2"/>
    <property type="match status" value="1"/>
</dbReference>
<keyword evidence="6" id="KW-0479">Metal-binding</keyword>
<comment type="cofactor">
    <cofactor evidence="2">
        <name>FAD</name>
        <dbReference type="ChEBI" id="CHEBI:57692"/>
    </cofactor>
</comment>
<keyword evidence="7" id="KW-0560">Oxidoreductase</keyword>
<dbReference type="PROSITE" id="PS51085">
    <property type="entry name" value="2FE2S_FER_2"/>
    <property type="match status" value="1"/>
</dbReference>
<feature type="domain" description="FAD-binding FR-type" evidence="11">
    <location>
        <begin position="1"/>
        <end position="101"/>
    </location>
</feature>
<reference evidence="12 13" key="1">
    <citation type="submission" date="2024-11" db="EMBL/GenBank/DDBJ databases">
        <title>The Natural Products Discovery Center: Release of the First 8490 Sequenced Strains for Exploring Actinobacteria Biosynthetic Diversity.</title>
        <authorList>
            <person name="Kalkreuter E."/>
            <person name="Kautsar S.A."/>
            <person name="Yang D."/>
            <person name="Bader C.D."/>
            <person name="Teijaro C.N."/>
            <person name="Fluegel L."/>
            <person name="Davis C.M."/>
            <person name="Simpson J.R."/>
            <person name="Lauterbach L."/>
            <person name="Steele A.D."/>
            <person name="Gui C."/>
            <person name="Meng S."/>
            <person name="Li G."/>
            <person name="Viehrig K."/>
            <person name="Ye F."/>
            <person name="Su P."/>
            <person name="Kiefer A.F."/>
            <person name="Nichols A."/>
            <person name="Cepeda A.J."/>
            <person name="Yan W."/>
            <person name="Fan B."/>
            <person name="Jiang Y."/>
            <person name="Adhikari A."/>
            <person name="Zheng C.-J."/>
            <person name="Schuster L."/>
            <person name="Cowan T.M."/>
            <person name="Smanski M.J."/>
            <person name="Chevrette M.G."/>
            <person name="De Carvalho L.P.S."/>
            <person name="Shen B."/>
        </authorList>
    </citation>
    <scope>NUCLEOTIDE SEQUENCE [LARGE SCALE GENOMIC DNA]</scope>
    <source>
        <strain evidence="12 13">NPDC020863</strain>
    </source>
</reference>
<evidence type="ECO:0000256" key="4">
    <source>
        <dbReference type="ARBA" id="ARBA00022643"/>
    </source>
</evidence>
<dbReference type="EMBL" id="JBJDQH010000012">
    <property type="protein sequence ID" value="MFK4270042.1"/>
    <property type="molecule type" value="Genomic_DNA"/>
</dbReference>
<dbReference type="PROSITE" id="PS00197">
    <property type="entry name" value="2FE2S_FER_1"/>
    <property type="match status" value="1"/>
</dbReference>
<dbReference type="InterPro" id="IPR017938">
    <property type="entry name" value="Riboflavin_synthase-like_b-brl"/>
</dbReference>
<dbReference type="Gene3D" id="3.10.20.30">
    <property type="match status" value="1"/>
</dbReference>
<keyword evidence="9" id="KW-0411">Iron-sulfur</keyword>
<dbReference type="Proteomes" id="UP001620295">
    <property type="component" value="Unassembled WGS sequence"/>
</dbReference>
<dbReference type="InterPro" id="IPR006058">
    <property type="entry name" value="2Fe2S_fd_BS"/>
</dbReference>
<evidence type="ECO:0000256" key="5">
    <source>
        <dbReference type="ARBA" id="ARBA00022714"/>
    </source>
</evidence>
<dbReference type="Pfam" id="PF00111">
    <property type="entry name" value="Fer2"/>
    <property type="match status" value="1"/>
</dbReference>
<protein>
    <submittedName>
        <fullName evidence="12">PDR/VanB family oxidoreductase</fullName>
    </submittedName>
</protein>
<evidence type="ECO:0000259" key="11">
    <source>
        <dbReference type="PROSITE" id="PS51384"/>
    </source>
</evidence>
<dbReference type="CDD" id="cd06185">
    <property type="entry name" value="PDR_like"/>
    <property type="match status" value="1"/>
</dbReference>
<comment type="caution">
    <text evidence="12">The sequence shown here is derived from an EMBL/GenBank/DDBJ whole genome shotgun (WGS) entry which is preliminary data.</text>
</comment>
<dbReference type="SUPFAM" id="SSF54292">
    <property type="entry name" value="2Fe-2S ferredoxin-like"/>
    <property type="match status" value="1"/>
</dbReference>
<feature type="domain" description="2Fe-2S ferredoxin-type" evidence="10">
    <location>
        <begin position="236"/>
        <end position="321"/>
    </location>
</feature>
<accession>A0ABW8LVT5</accession>
<gene>
    <name evidence="12" type="ORF">ACI2L5_34675</name>
</gene>
<dbReference type="InterPro" id="IPR039261">
    <property type="entry name" value="FNR_nucleotide-bd"/>
</dbReference>
<sequence>MFTVTVTETHAETDTIKVLRLVRSDGAALAPYPAGAHIDVTGPTGITRPYSLCGPPEDTGAYTIAVKREENSRGGSQALHDKVEPSTELTIGAPRRLFGLAPQAREHHLVAAGIGITPLLAMAYELHARKAEFRLHYVARSRAEAAFAGLLEKSAFADRVVRHFGAGRQAVAHELTGALAGLPADAHVYACGPESFMAQVRVLAARGLPEEQIHSEPFRAGTSAGDGADNGADDGFEVELDTGEVYTVPPGKSIADVLEENGVPLETSCREGICGTCVLRVVEGEPDHRDHCLSAKEKAAGDQIAACVSRARSPRLVVELW</sequence>
<dbReference type="Gene3D" id="2.40.30.10">
    <property type="entry name" value="Translation factors"/>
    <property type="match status" value="1"/>
</dbReference>
<dbReference type="Pfam" id="PF22290">
    <property type="entry name" value="DmmA-like_N"/>
    <property type="match status" value="1"/>
</dbReference>
<comment type="cofactor">
    <cofactor evidence="1">
        <name>FMN</name>
        <dbReference type="ChEBI" id="CHEBI:58210"/>
    </cofactor>
</comment>
<proteinExistence type="predicted"/>
<dbReference type="InterPro" id="IPR017927">
    <property type="entry name" value="FAD-bd_FR_type"/>
</dbReference>
<dbReference type="InterPro" id="IPR036010">
    <property type="entry name" value="2Fe-2S_ferredoxin-like_sf"/>
</dbReference>
<evidence type="ECO:0000256" key="6">
    <source>
        <dbReference type="ARBA" id="ARBA00022723"/>
    </source>
</evidence>
<dbReference type="PRINTS" id="PR00409">
    <property type="entry name" value="PHDIOXRDTASE"/>
</dbReference>
<dbReference type="SUPFAM" id="SSF52343">
    <property type="entry name" value="Ferredoxin reductase-like, C-terminal NADP-linked domain"/>
    <property type="match status" value="1"/>
</dbReference>
<evidence type="ECO:0000256" key="9">
    <source>
        <dbReference type="ARBA" id="ARBA00023014"/>
    </source>
</evidence>
<evidence type="ECO:0000313" key="13">
    <source>
        <dbReference type="Proteomes" id="UP001620295"/>
    </source>
</evidence>
<evidence type="ECO:0000256" key="7">
    <source>
        <dbReference type="ARBA" id="ARBA00023002"/>
    </source>
</evidence>
<dbReference type="RefSeq" id="WP_358634709.1">
    <property type="nucleotide sequence ID" value="NZ_JBFAEV010000006.1"/>
</dbReference>
<dbReference type="Gene3D" id="3.40.50.80">
    <property type="entry name" value="Nucleotide-binding domain of ferredoxin-NADP reductase (FNR) module"/>
    <property type="match status" value="1"/>
</dbReference>
<keyword evidence="8" id="KW-0408">Iron</keyword>
<keyword evidence="13" id="KW-1185">Reference proteome</keyword>
<evidence type="ECO:0000256" key="1">
    <source>
        <dbReference type="ARBA" id="ARBA00001917"/>
    </source>
</evidence>
<dbReference type="InterPro" id="IPR001041">
    <property type="entry name" value="2Fe-2S_ferredoxin-type"/>
</dbReference>
<dbReference type="InterPro" id="IPR012675">
    <property type="entry name" value="Beta-grasp_dom_sf"/>
</dbReference>
<dbReference type="PANTHER" id="PTHR47354">
    <property type="entry name" value="NADH OXIDOREDUCTASE HCR"/>
    <property type="match status" value="1"/>
</dbReference>
<evidence type="ECO:0000256" key="2">
    <source>
        <dbReference type="ARBA" id="ARBA00001974"/>
    </source>
</evidence>
<dbReference type="SUPFAM" id="SSF63380">
    <property type="entry name" value="Riboflavin synthase domain-like"/>
    <property type="match status" value="1"/>
</dbReference>
<keyword evidence="4" id="KW-0288">FMN</keyword>
<evidence type="ECO:0000259" key="10">
    <source>
        <dbReference type="PROSITE" id="PS51085"/>
    </source>
</evidence>
<dbReference type="InterPro" id="IPR050415">
    <property type="entry name" value="MRET"/>
</dbReference>
<dbReference type="PANTHER" id="PTHR47354:SF1">
    <property type="entry name" value="CARNITINE MONOOXYGENASE REDUCTASE SUBUNIT"/>
    <property type="match status" value="1"/>
</dbReference>
<keyword evidence="5" id="KW-0001">2Fe-2S</keyword>
<dbReference type="InterPro" id="IPR054582">
    <property type="entry name" value="DmmA-like_N"/>
</dbReference>
<organism evidence="12 13">
    <name type="scientific">Streptomyces milbemycinicus</name>
    <dbReference type="NCBI Taxonomy" id="476552"/>
    <lineage>
        <taxon>Bacteria</taxon>
        <taxon>Bacillati</taxon>
        <taxon>Actinomycetota</taxon>
        <taxon>Actinomycetes</taxon>
        <taxon>Kitasatosporales</taxon>
        <taxon>Streptomycetaceae</taxon>
        <taxon>Streptomyces</taxon>
    </lineage>
</organism>
<evidence type="ECO:0000256" key="3">
    <source>
        <dbReference type="ARBA" id="ARBA00022630"/>
    </source>
</evidence>
<keyword evidence="3" id="KW-0285">Flavoprotein</keyword>